<evidence type="ECO:0000313" key="3">
    <source>
        <dbReference type="EMBL" id="QBK04977.1"/>
    </source>
</evidence>
<keyword evidence="1" id="KW-0813">Transport</keyword>
<feature type="transmembrane region" description="Helical" evidence="2">
    <location>
        <begin position="53"/>
        <end position="70"/>
    </location>
</feature>
<organism evidence="3 4">
    <name type="scientific">Hylemonella gracilis</name>
    <dbReference type="NCBI Taxonomy" id="80880"/>
    <lineage>
        <taxon>Bacteria</taxon>
        <taxon>Pseudomonadati</taxon>
        <taxon>Pseudomonadota</taxon>
        <taxon>Betaproteobacteria</taxon>
        <taxon>Burkholderiales</taxon>
        <taxon>Comamonadaceae</taxon>
        <taxon>Hylemonella</taxon>
    </lineage>
</organism>
<dbReference type="PANTHER" id="PTHR43298:SF2">
    <property type="entry name" value="FMN_FAD EXPORTER YEEO-RELATED"/>
    <property type="match status" value="1"/>
</dbReference>
<keyword evidence="2" id="KW-0472">Membrane</keyword>
<keyword evidence="2" id="KW-0812">Transmembrane</keyword>
<gene>
    <name evidence="3" type="ORF">DW355_09520</name>
</gene>
<dbReference type="OrthoDB" id="9780160at2"/>
<accession>A0A4P6ULM5</accession>
<dbReference type="GO" id="GO:0005886">
    <property type="term" value="C:plasma membrane"/>
    <property type="evidence" value="ECO:0007669"/>
    <property type="project" value="TreeGrafter"/>
</dbReference>
<reference evidence="3 4" key="1">
    <citation type="submission" date="2018-07" db="EMBL/GenBank/DDBJ databases">
        <title>Exploring interactions and the metabolic potential of the ultra-small soil bacteria Hylemonella gracilis.</title>
        <authorList>
            <person name="Tyc O."/>
            <person name="Kulkarni P."/>
            <person name="Gawehns F."/>
            <person name="Hundscheid M."/>
            <person name="Zweers H."/>
            <person name="Garbeva P."/>
        </authorList>
    </citation>
    <scope>NUCLEOTIDE SEQUENCE [LARGE SCALE GENOMIC DNA]</scope>
    <source>
        <strain evidence="3 4">NS1</strain>
    </source>
</reference>
<keyword evidence="2" id="KW-1133">Transmembrane helix</keyword>
<dbReference type="GO" id="GO:0042910">
    <property type="term" value="F:xenobiotic transmembrane transporter activity"/>
    <property type="evidence" value="ECO:0007669"/>
    <property type="project" value="InterPro"/>
</dbReference>
<dbReference type="GO" id="GO:0015297">
    <property type="term" value="F:antiporter activity"/>
    <property type="evidence" value="ECO:0007669"/>
    <property type="project" value="InterPro"/>
</dbReference>
<feature type="transmembrane region" description="Helical" evidence="2">
    <location>
        <begin position="242"/>
        <end position="265"/>
    </location>
</feature>
<feature type="transmembrane region" description="Helical" evidence="2">
    <location>
        <begin position="410"/>
        <end position="431"/>
    </location>
</feature>
<feature type="transmembrane region" description="Helical" evidence="2">
    <location>
        <begin position="370"/>
        <end position="390"/>
    </location>
</feature>
<protein>
    <submittedName>
        <fullName evidence="3">MATE family efflux transporter</fullName>
    </submittedName>
</protein>
<feature type="transmembrane region" description="Helical" evidence="2">
    <location>
        <begin position="90"/>
        <end position="111"/>
    </location>
</feature>
<feature type="transmembrane region" description="Helical" evidence="2">
    <location>
        <begin position="438"/>
        <end position="457"/>
    </location>
</feature>
<sequence>MARIGSAWHCWNILAPAARTACGCCAVCPESLGTPRIRVTAPRKSELGIVTRHALTVLAGQLATIAYGVTDTLVAGRFSESSLAALSVGAAIYMSVYVSLMGVLQALLPVWAELHGASQRNGDRQETRATDPAATQRLGHSLRQSIYLWAGLSLLGMTLLLTPGPLLAWAQVPEALRGEVTHYLAVLALALPVALLFRLFATLNQSLGHPQGVTWLQLGSLGLKIPLSIWFTLGGLGLHPQGAAGCAWATLTVQLILLSLAFWLLRTRPLYRPYQLWRRPGRPDRQVLTGFLRMGLPSGLSILVEVTSFTLMALFVARLGTAAAAAHQIAANIAGVLYMMPLAIGIASSARTSYWLGANQPAQARQAVRIGLGLVAGSALLLATLLALLRGPLAALYAPGAETRALATPLLAWVALYHLFDGLQSLGAFLLRCWRITVAPFVVYGLLLWGLGLYGGYRLAYLGLGPWPAMGTPVAFWAGGALALALAAASFWFMLWRVLRKT</sequence>
<evidence type="ECO:0000256" key="2">
    <source>
        <dbReference type="SAM" id="Phobius"/>
    </source>
</evidence>
<dbReference type="Pfam" id="PF01554">
    <property type="entry name" value="MatE"/>
    <property type="match status" value="3"/>
</dbReference>
<feature type="transmembrane region" description="Helical" evidence="2">
    <location>
        <begin position="146"/>
        <end position="170"/>
    </location>
</feature>
<feature type="transmembrane region" description="Helical" evidence="2">
    <location>
        <begin position="329"/>
        <end position="350"/>
    </location>
</feature>
<name>A0A4P6ULM5_9BURK</name>
<feature type="transmembrane region" description="Helical" evidence="2">
    <location>
        <begin position="286"/>
        <end position="317"/>
    </location>
</feature>
<dbReference type="NCBIfam" id="TIGR00797">
    <property type="entry name" value="matE"/>
    <property type="match status" value="1"/>
</dbReference>
<feature type="transmembrane region" description="Helical" evidence="2">
    <location>
        <begin position="477"/>
        <end position="499"/>
    </location>
</feature>
<dbReference type="AlphaFoldDB" id="A0A4P6ULM5"/>
<evidence type="ECO:0000256" key="1">
    <source>
        <dbReference type="ARBA" id="ARBA00022448"/>
    </source>
</evidence>
<feature type="transmembrane region" description="Helical" evidence="2">
    <location>
        <begin position="213"/>
        <end position="236"/>
    </location>
</feature>
<feature type="transmembrane region" description="Helical" evidence="2">
    <location>
        <begin position="182"/>
        <end position="201"/>
    </location>
</feature>
<dbReference type="KEGG" id="hgr:DW355_09520"/>
<evidence type="ECO:0000313" key="4">
    <source>
        <dbReference type="Proteomes" id="UP000292939"/>
    </source>
</evidence>
<proteinExistence type="predicted"/>
<dbReference type="InterPro" id="IPR050222">
    <property type="entry name" value="MATE_MdtK"/>
</dbReference>
<dbReference type="Proteomes" id="UP000292939">
    <property type="component" value="Chromosome"/>
</dbReference>
<dbReference type="InterPro" id="IPR002528">
    <property type="entry name" value="MATE_fam"/>
</dbReference>
<dbReference type="PANTHER" id="PTHR43298">
    <property type="entry name" value="MULTIDRUG RESISTANCE PROTEIN NORM-RELATED"/>
    <property type="match status" value="1"/>
</dbReference>
<dbReference type="EMBL" id="CP031395">
    <property type="protein sequence ID" value="QBK04977.1"/>
    <property type="molecule type" value="Genomic_DNA"/>
</dbReference>